<dbReference type="RefSeq" id="WP_219316444.1">
    <property type="nucleotide sequence ID" value="NZ_JAHWYN010000004.1"/>
</dbReference>
<name>A0ABS6XVQ1_9FLAO</name>
<keyword evidence="2" id="KW-1185">Reference proteome</keyword>
<evidence type="ECO:0008006" key="3">
    <source>
        <dbReference type="Google" id="ProtNLM"/>
    </source>
</evidence>
<reference evidence="1 2" key="1">
    <citation type="submission" date="2021-07" db="EMBL/GenBank/DDBJ databases">
        <title>Flavobacterium sp. nov. isolated from sediment on the Taihu Lake.</title>
        <authorList>
            <person name="Qu J.-H."/>
        </authorList>
    </citation>
    <scope>NUCLEOTIDE SEQUENCE [LARGE SCALE GENOMIC DNA]</scope>
    <source>
        <strain evidence="1 2">NAS39</strain>
    </source>
</reference>
<dbReference type="Proteomes" id="UP000812031">
    <property type="component" value="Unassembled WGS sequence"/>
</dbReference>
<dbReference type="EMBL" id="JAHWYN010000004">
    <property type="protein sequence ID" value="MBW4359928.1"/>
    <property type="molecule type" value="Genomic_DNA"/>
</dbReference>
<evidence type="ECO:0000313" key="1">
    <source>
        <dbReference type="EMBL" id="MBW4359928.1"/>
    </source>
</evidence>
<comment type="caution">
    <text evidence="1">The sequence shown here is derived from an EMBL/GenBank/DDBJ whole genome shotgun (WGS) entry which is preliminary data.</text>
</comment>
<accession>A0ABS6XVQ1</accession>
<evidence type="ECO:0000313" key="2">
    <source>
        <dbReference type="Proteomes" id="UP000812031"/>
    </source>
</evidence>
<sequence>MTANFLFSGGNKIFNQSRHVYDNYGFTKSGIPYSNISERVYDNYWRTPGQITDVPRPSTKAGQMQRFSTQYLEDGDYIRLKTLSLAYKFPSNLINTIGLNNLSLYVQAQNLFTLTDYLGFDPEVSTNTSSQEDLNVLQGEDFGTLGQARTFTIGLSTTF</sequence>
<protein>
    <recommendedName>
        <fullName evidence="3">TonB-linked outer membrane protein, SusC/RagA family</fullName>
    </recommendedName>
</protein>
<gene>
    <name evidence="1" type="ORF">KZH69_05475</name>
</gene>
<organism evidence="1 2">
    <name type="scientific">Flavobacterium taihuense</name>
    <dbReference type="NCBI Taxonomy" id="2857508"/>
    <lineage>
        <taxon>Bacteria</taxon>
        <taxon>Pseudomonadati</taxon>
        <taxon>Bacteroidota</taxon>
        <taxon>Flavobacteriia</taxon>
        <taxon>Flavobacteriales</taxon>
        <taxon>Flavobacteriaceae</taxon>
        <taxon>Flavobacterium</taxon>
    </lineage>
</organism>
<proteinExistence type="predicted"/>